<comment type="caution">
    <text evidence="1">The sequence shown here is derived from an EMBL/GenBank/DDBJ whole genome shotgun (WGS) entry which is preliminary data.</text>
</comment>
<proteinExistence type="predicted"/>
<organism evidence="1 2">
    <name type="scientific">Vallitalea longa</name>
    <dbReference type="NCBI Taxonomy" id="2936439"/>
    <lineage>
        <taxon>Bacteria</taxon>
        <taxon>Bacillati</taxon>
        <taxon>Bacillota</taxon>
        <taxon>Clostridia</taxon>
        <taxon>Lachnospirales</taxon>
        <taxon>Vallitaleaceae</taxon>
        <taxon>Vallitalea</taxon>
    </lineage>
</organism>
<gene>
    <name evidence="1" type="ORF">SH1V18_41580</name>
</gene>
<dbReference type="Proteomes" id="UP001144256">
    <property type="component" value="Unassembled WGS sequence"/>
</dbReference>
<dbReference type="EMBL" id="BRLB01000020">
    <property type="protein sequence ID" value="GKX31678.1"/>
    <property type="molecule type" value="Genomic_DNA"/>
</dbReference>
<protein>
    <submittedName>
        <fullName evidence="1">Uncharacterized protein</fullName>
    </submittedName>
</protein>
<evidence type="ECO:0000313" key="2">
    <source>
        <dbReference type="Proteomes" id="UP001144256"/>
    </source>
</evidence>
<name>A0A9W5YI42_9FIRM</name>
<dbReference type="AlphaFoldDB" id="A0A9W5YI42"/>
<dbReference type="RefSeq" id="WP_281818943.1">
    <property type="nucleotide sequence ID" value="NZ_BRLB01000020.1"/>
</dbReference>
<keyword evidence="2" id="KW-1185">Reference proteome</keyword>
<sequence>MKKFITLLLIISTMILCIGCKGNRVTDDTYNTSDVFQEEVYPRQ</sequence>
<accession>A0A9W5YI42</accession>
<reference evidence="1" key="1">
    <citation type="submission" date="2022-06" db="EMBL/GenBank/DDBJ databases">
        <title>Vallitalea longa sp. nov., an anaerobic bacterium isolated from marine sediment.</title>
        <authorList>
            <person name="Hirano S."/>
            <person name="Terahara T."/>
            <person name="Mori K."/>
            <person name="Hamada M."/>
            <person name="Matsumoto R."/>
            <person name="Kobayashi T."/>
        </authorList>
    </citation>
    <scope>NUCLEOTIDE SEQUENCE</scope>
    <source>
        <strain evidence="1">SH18-1</strain>
    </source>
</reference>
<evidence type="ECO:0000313" key="1">
    <source>
        <dbReference type="EMBL" id="GKX31678.1"/>
    </source>
</evidence>